<evidence type="ECO:0000313" key="2">
    <source>
        <dbReference type="EMBL" id="KIM43469.1"/>
    </source>
</evidence>
<dbReference type="AlphaFoldDB" id="A0A0C3CH39"/>
<dbReference type="Proteomes" id="UP000053424">
    <property type="component" value="Unassembled WGS sequence"/>
</dbReference>
<reference evidence="3" key="2">
    <citation type="submission" date="2015-01" db="EMBL/GenBank/DDBJ databases">
        <title>Evolutionary Origins and Diversification of the Mycorrhizal Mutualists.</title>
        <authorList>
            <consortium name="DOE Joint Genome Institute"/>
            <consortium name="Mycorrhizal Genomics Consortium"/>
            <person name="Kohler A."/>
            <person name="Kuo A."/>
            <person name="Nagy L.G."/>
            <person name="Floudas D."/>
            <person name="Copeland A."/>
            <person name="Barry K.W."/>
            <person name="Cichocki N."/>
            <person name="Veneault-Fourrey C."/>
            <person name="LaButti K."/>
            <person name="Lindquist E.A."/>
            <person name="Lipzen A."/>
            <person name="Lundell T."/>
            <person name="Morin E."/>
            <person name="Murat C."/>
            <person name="Riley R."/>
            <person name="Ohm R."/>
            <person name="Sun H."/>
            <person name="Tunlid A."/>
            <person name="Henrissat B."/>
            <person name="Grigoriev I.V."/>
            <person name="Hibbett D.S."/>
            <person name="Martin F."/>
        </authorList>
    </citation>
    <scope>NUCLEOTIDE SEQUENCE [LARGE SCALE GENOMIC DNA]</scope>
    <source>
        <strain evidence="3">h7</strain>
    </source>
</reference>
<sequence>MLQFLKKLGKGVARGILGARKRAYTYSRRGWSAYTGGNRGRDGGSVEHGGVISDDASGLQDLSAPPPYFEIADAGRPTPPPYTHEVPADFFEDVVPPTGEIDRAHLGDITEISEEAPDGETELVEIGDFVDEAPPPYAREL</sequence>
<proteinExistence type="predicted"/>
<reference evidence="2 3" key="1">
    <citation type="submission" date="2014-04" db="EMBL/GenBank/DDBJ databases">
        <authorList>
            <consortium name="DOE Joint Genome Institute"/>
            <person name="Kuo A."/>
            <person name="Gay G."/>
            <person name="Dore J."/>
            <person name="Kohler A."/>
            <person name="Nagy L.G."/>
            <person name="Floudas D."/>
            <person name="Copeland A."/>
            <person name="Barry K.W."/>
            <person name="Cichocki N."/>
            <person name="Veneault-Fourrey C."/>
            <person name="LaButti K."/>
            <person name="Lindquist E.A."/>
            <person name="Lipzen A."/>
            <person name="Lundell T."/>
            <person name="Morin E."/>
            <person name="Murat C."/>
            <person name="Sun H."/>
            <person name="Tunlid A."/>
            <person name="Henrissat B."/>
            <person name="Grigoriev I.V."/>
            <person name="Hibbett D.S."/>
            <person name="Martin F."/>
            <person name="Nordberg H.P."/>
            <person name="Cantor M.N."/>
            <person name="Hua S.X."/>
        </authorList>
    </citation>
    <scope>NUCLEOTIDE SEQUENCE [LARGE SCALE GENOMIC DNA]</scope>
    <source>
        <strain evidence="3">h7</strain>
    </source>
</reference>
<gene>
    <name evidence="2" type="ORF">M413DRAFT_381580</name>
</gene>
<protein>
    <submittedName>
        <fullName evidence="2">Uncharacterized protein</fullName>
    </submittedName>
</protein>
<evidence type="ECO:0000313" key="3">
    <source>
        <dbReference type="Proteomes" id="UP000053424"/>
    </source>
</evidence>
<dbReference type="EMBL" id="KN831775">
    <property type="protein sequence ID" value="KIM43469.1"/>
    <property type="molecule type" value="Genomic_DNA"/>
</dbReference>
<keyword evidence="3" id="KW-1185">Reference proteome</keyword>
<accession>A0A0C3CH39</accession>
<organism evidence="2 3">
    <name type="scientific">Hebeloma cylindrosporum</name>
    <dbReference type="NCBI Taxonomy" id="76867"/>
    <lineage>
        <taxon>Eukaryota</taxon>
        <taxon>Fungi</taxon>
        <taxon>Dikarya</taxon>
        <taxon>Basidiomycota</taxon>
        <taxon>Agaricomycotina</taxon>
        <taxon>Agaricomycetes</taxon>
        <taxon>Agaricomycetidae</taxon>
        <taxon>Agaricales</taxon>
        <taxon>Agaricineae</taxon>
        <taxon>Hymenogastraceae</taxon>
        <taxon>Hebeloma</taxon>
    </lineage>
</organism>
<evidence type="ECO:0000256" key="1">
    <source>
        <dbReference type="SAM" id="MobiDB-lite"/>
    </source>
</evidence>
<name>A0A0C3CH39_HEBCY</name>
<feature type="region of interest" description="Disordered" evidence="1">
    <location>
        <begin position="37"/>
        <end position="87"/>
    </location>
</feature>
<dbReference type="HOGENOM" id="CLU_1825523_0_0_1"/>